<evidence type="ECO:0000256" key="4">
    <source>
        <dbReference type="ARBA" id="ARBA00023002"/>
    </source>
</evidence>
<feature type="non-terminal residue" evidence="7">
    <location>
        <position position="135"/>
    </location>
</feature>
<keyword evidence="5" id="KW-0408">Iron</keyword>
<keyword evidence="6" id="KW-0503">Monooxygenase</keyword>
<proteinExistence type="inferred from homology"/>
<name>A0A2I0IXB7_PUNGR</name>
<evidence type="ECO:0000313" key="8">
    <source>
        <dbReference type="Proteomes" id="UP000233551"/>
    </source>
</evidence>
<evidence type="ECO:0000256" key="1">
    <source>
        <dbReference type="ARBA" id="ARBA00010617"/>
    </source>
</evidence>
<dbReference type="SUPFAM" id="SSF48264">
    <property type="entry name" value="Cytochrome P450"/>
    <property type="match status" value="1"/>
</dbReference>
<comment type="similarity">
    <text evidence="1">Belongs to the cytochrome P450 family.</text>
</comment>
<evidence type="ECO:0000256" key="6">
    <source>
        <dbReference type="ARBA" id="ARBA00023033"/>
    </source>
</evidence>
<dbReference type="STRING" id="22663.A0A2I0IXB7"/>
<comment type="caution">
    <text evidence="7">The sequence shown here is derived from an EMBL/GenBank/DDBJ whole genome shotgun (WGS) entry which is preliminary data.</text>
</comment>
<gene>
    <name evidence="7" type="ORF">CRG98_030948</name>
</gene>
<protein>
    <recommendedName>
        <fullName evidence="9">Cytochrome P450 CYP82D47-like</fullName>
    </recommendedName>
</protein>
<sequence length="135" mass="15525">MRQWFGDLNLNVFLRMIAGKRYNFGSTEISSEKEKARRVQWIIREFFHLAGLFVPSDALPFLGWLDLGGYEKAMKVIAKEMESLFAEWLEEHREKRKSGEAANGTQDFMDVLLSVLDDLKIADFDADTVNKATTT</sequence>
<dbReference type="InterPro" id="IPR050651">
    <property type="entry name" value="Plant_Cytochrome_P450_Monoox"/>
</dbReference>
<dbReference type="InterPro" id="IPR036396">
    <property type="entry name" value="Cyt_P450_sf"/>
</dbReference>
<dbReference type="GO" id="GO:0020037">
    <property type="term" value="F:heme binding"/>
    <property type="evidence" value="ECO:0007669"/>
    <property type="project" value="InterPro"/>
</dbReference>
<accession>A0A2I0IXB7</accession>
<dbReference type="PANTHER" id="PTHR47947:SF39">
    <property type="entry name" value="CYTOCHROME P450"/>
    <property type="match status" value="1"/>
</dbReference>
<reference evidence="7 8" key="1">
    <citation type="submission" date="2017-11" db="EMBL/GenBank/DDBJ databases">
        <title>De-novo sequencing of pomegranate (Punica granatum L.) genome.</title>
        <authorList>
            <person name="Akparov Z."/>
            <person name="Amiraslanov A."/>
            <person name="Hajiyeva S."/>
            <person name="Abbasov M."/>
            <person name="Kaur K."/>
            <person name="Hamwieh A."/>
            <person name="Solovyev V."/>
            <person name="Salamov A."/>
            <person name="Braich B."/>
            <person name="Kosarev P."/>
            <person name="Mahmoud A."/>
            <person name="Hajiyev E."/>
            <person name="Babayeva S."/>
            <person name="Izzatullayeva V."/>
            <person name="Mammadov A."/>
            <person name="Mammadov A."/>
            <person name="Sharifova S."/>
            <person name="Ojaghi J."/>
            <person name="Eynullazada K."/>
            <person name="Bayramov B."/>
            <person name="Abdulazimova A."/>
            <person name="Shahmuradov I."/>
        </authorList>
    </citation>
    <scope>NUCLEOTIDE SEQUENCE [LARGE SCALE GENOMIC DNA]</scope>
    <source>
        <strain evidence="8">cv. AG2017</strain>
        <tissue evidence="7">Leaf</tissue>
    </source>
</reference>
<dbReference type="GO" id="GO:0016705">
    <property type="term" value="F:oxidoreductase activity, acting on paired donors, with incorporation or reduction of molecular oxygen"/>
    <property type="evidence" value="ECO:0007669"/>
    <property type="project" value="InterPro"/>
</dbReference>
<dbReference type="Proteomes" id="UP000233551">
    <property type="component" value="Unassembled WGS sequence"/>
</dbReference>
<dbReference type="GO" id="GO:0005506">
    <property type="term" value="F:iron ion binding"/>
    <property type="evidence" value="ECO:0007669"/>
    <property type="project" value="InterPro"/>
</dbReference>
<organism evidence="7 8">
    <name type="scientific">Punica granatum</name>
    <name type="common">Pomegranate</name>
    <dbReference type="NCBI Taxonomy" id="22663"/>
    <lineage>
        <taxon>Eukaryota</taxon>
        <taxon>Viridiplantae</taxon>
        <taxon>Streptophyta</taxon>
        <taxon>Embryophyta</taxon>
        <taxon>Tracheophyta</taxon>
        <taxon>Spermatophyta</taxon>
        <taxon>Magnoliopsida</taxon>
        <taxon>eudicotyledons</taxon>
        <taxon>Gunneridae</taxon>
        <taxon>Pentapetalae</taxon>
        <taxon>rosids</taxon>
        <taxon>malvids</taxon>
        <taxon>Myrtales</taxon>
        <taxon>Lythraceae</taxon>
        <taxon>Punica</taxon>
    </lineage>
</organism>
<dbReference type="AlphaFoldDB" id="A0A2I0IXB7"/>
<evidence type="ECO:0000256" key="5">
    <source>
        <dbReference type="ARBA" id="ARBA00023004"/>
    </source>
</evidence>
<keyword evidence="4" id="KW-0560">Oxidoreductase</keyword>
<keyword evidence="3" id="KW-0479">Metal-binding</keyword>
<dbReference type="Gene3D" id="1.10.630.10">
    <property type="entry name" value="Cytochrome P450"/>
    <property type="match status" value="1"/>
</dbReference>
<dbReference type="GO" id="GO:0004497">
    <property type="term" value="F:monooxygenase activity"/>
    <property type="evidence" value="ECO:0007669"/>
    <property type="project" value="UniProtKB-KW"/>
</dbReference>
<evidence type="ECO:0000256" key="2">
    <source>
        <dbReference type="ARBA" id="ARBA00022617"/>
    </source>
</evidence>
<evidence type="ECO:0000256" key="3">
    <source>
        <dbReference type="ARBA" id="ARBA00022723"/>
    </source>
</evidence>
<evidence type="ECO:0008006" key="9">
    <source>
        <dbReference type="Google" id="ProtNLM"/>
    </source>
</evidence>
<keyword evidence="2" id="KW-0349">Heme</keyword>
<dbReference type="EMBL" id="PGOL01002357">
    <property type="protein sequence ID" value="PKI48661.1"/>
    <property type="molecule type" value="Genomic_DNA"/>
</dbReference>
<evidence type="ECO:0000313" key="7">
    <source>
        <dbReference type="EMBL" id="PKI48661.1"/>
    </source>
</evidence>
<dbReference type="PANTHER" id="PTHR47947">
    <property type="entry name" value="CYTOCHROME P450 82C3-RELATED"/>
    <property type="match status" value="1"/>
</dbReference>
<keyword evidence="8" id="KW-1185">Reference proteome</keyword>